<dbReference type="EMBL" id="JBJQOH010000003">
    <property type="protein sequence ID" value="KAL3693904.1"/>
    <property type="molecule type" value="Genomic_DNA"/>
</dbReference>
<reference evidence="2 3" key="1">
    <citation type="submission" date="2024-09" db="EMBL/GenBank/DDBJ databases">
        <title>Chromosome-scale assembly of Riccia sorocarpa.</title>
        <authorList>
            <person name="Paukszto L."/>
        </authorList>
    </citation>
    <scope>NUCLEOTIDE SEQUENCE [LARGE SCALE GENOMIC DNA]</scope>
    <source>
        <strain evidence="2">LP-2024</strain>
        <tissue evidence="2">Aerial parts of the thallus</tissue>
    </source>
</reference>
<dbReference type="AlphaFoldDB" id="A0ABD3HX42"/>
<comment type="caution">
    <text evidence="2">The sequence shown here is derived from an EMBL/GenBank/DDBJ whole genome shotgun (WGS) entry which is preliminary data.</text>
</comment>
<dbReference type="Proteomes" id="UP001633002">
    <property type="component" value="Unassembled WGS sequence"/>
</dbReference>
<feature type="region of interest" description="Disordered" evidence="1">
    <location>
        <begin position="508"/>
        <end position="532"/>
    </location>
</feature>
<sequence length="549" mass="62961">MNNACELQFQLFTVVAYDAFQNGIPCLWILMERHEATDLITVLRKVKNRLNAYRLETLKSREDWRPNCFLVDDAKEENLALRDVFPEVPVNLCLWYVRRAWLKKLHSTVKDPFQKAEMNRALGNIMYCSQEEDPWVLSEQFMVKWKDETSFMQYYEKIWHSRIERWAKGFRSYAHGNQDSQGSIERWHATLKQYLRGSRKEKSSRRVVWLITQLTDSFEPFYYCTSELKRQGHIRNRIVTKHVKAAIRLARDIPDCNVIPCTPRNGMNLALVINKSGRLVFHEIKCLIVIGGFSKLQLLQRLGIKWGTTCGGVESIIQEITEDGSEYRDCNVPVENLDIPTMAVSSESEGDDDCVIIAAPANGSTSIPKLRPLGDFQREVVRLYSAVSHSTYLCSQAFDFLLGAVNKSLDLKATREVHDLASQDDSEIKAFTPVLGNENTLKRKMDFMELFHKKKKSTKASAATEDWSTIDDDNRFQKIPTQTMSMQQVLDKATHSAVDINVAFTENKPPQNAANEAPLKNRASKRGIQRKNAYKVGVENVPPEVILIE</sequence>
<evidence type="ECO:0000313" key="3">
    <source>
        <dbReference type="Proteomes" id="UP001633002"/>
    </source>
</evidence>
<feature type="compositionally biased region" description="Basic residues" evidence="1">
    <location>
        <begin position="522"/>
        <end position="532"/>
    </location>
</feature>
<dbReference type="PANTHER" id="PTHR33977:SF1">
    <property type="entry name" value="ZINC ION BINDING PROTEIN"/>
    <property type="match status" value="1"/>
</dbReference>
<name>A0ABD3HX42_9MARC</name>
<evidence type="ECO:0000256" key="1">
    <source>
        <dbReference type="SAM" id="MobiDB-lite"/>
    </source>
</evidence>
<evidence type="ECO:0000313" key="2">
    <source>
        <dbReference type="EMBL" id="KAL3693904.1"/>
    </source>
</evidence>
<dbReference type="PANTHER" id="PTHR33977">
    <property type="entry name" value="ZINC ION BINDING PROTEIN"/>
    <property type="match status" value="1"/>
</dbReference>
<accession>A0ABD3HX42</accession>
<evidence type="ECO:0008006" key="4">
    <source>
        <dbReference type="Google" id="ProtNLM"/>
    </source>
</evidence>
<keyword evidence="3" id="KW-1185">Reference proteome</keyword>
<gene>
    <name evidence="2" type="ORF">R1sor_007555</name>
</gene>
<protein>
    <recommendedName>
        <fullName evidence="4">MULE transposase domain-containing protein</fullName>
    </recommendedName>
</protein>
<organism evidence="2 3">
    <name type="scientific">Riccia sorocarpa</name>
    <dbReference type="NCBI Taxonomy" id="122646"/>
    <lineage>
        <taxon>Eukaryota</taxon>
        <taxon>Viridiplantae</taxon>
        <taxon>Streptophyta</taxon>
        <taxon>Embryophyta</taxon>
        <taxon>Marchantiophyta</taxon>
        <taxon>Marchantiopsida</taxon>
        <taxon>Marchantiidae</taxon>
        <taxon>Marchantiales</taxon>
        <taxon>Ricciaceae</taxon>
        <taxon>Riccia</taxon>
    </lineage>
</organism>
<proteinExistence type="predicted"/>